<protein>
    <submittedName>
        <fullName evidence="1">Uncharacterized protein</fullName>
    </submittedName>
</protein>
<accession>A0AAX6MVE7</accession>
<evidence type="ECO:0000313" key="1">
    <source>
        <dbReference type="EMBL" id="KAK6956640.1"/>
    </source>
</evidence>
<reference evidence="1 2" key="1">
    <citation type="journal article" date="2024" name="Front Chem Biol">
        <title>Unveiling the potential of Daldinia eschscholtzii MFLUCC 19-0629 through bioactivity and bioinformatics studies for enhanced sustainable agriculture production.</title>
        <authorList>
            <person name="Brooks S."/>
            <person name="Weaver J.A."/>
            <person name="Klomchit A."/>
            <person name="Alharthi S.A."/>
            <person name="Onlamun T."/>
            <person name="Nurani R."/>
            <person name="Vong T.K."/>
            <person name="Alberti F."/>
            <person name="Greco C."/>
        </authorList>
    </citation>
    <scope>NUCLEOTIDE SEQUENCE [LARGE SCALE GENOMIC DNA]</scope>
    <source>
        <strain evidence="1">MFLUCC 19-0629</strain>
    </source>
</reference>
<proteinExistence type="predicted"/>
<comment type="caution">
    <text evidence="1">The sequence shown here is derived from an EMBL/GenBank/DDBJ whole genome shotgun (WGS) entry which is preliminary data.</text>
</comment>
<organism evidence="1 2">
    <name type="scientific">Daldinia eschscholtzii</name>
    <dbReference type="NCBI Taxonomy" id="292717"/>
    <lineage>
        <taxon>Eukaryota</taxon>
        <taxon>Fungi</taxon>
        <taxon>Dikarya</taxon>
        <taxon>Ascomycota</taxon>
        <taxon>Pezizomycotina</taxon>
        <taxon>Sordariomycetes</taxon>
        <taxon>Xylariomycetidae</taxon>
        <taxon>Xylariales</taxon>
        <taxon>Hypoxylaceae</taxon>
        <taxon>Daldinia</taxon>
    </lineage>
</organism>
<keyword evidence="2" id="KW-1185">Reference proteome</keyword>
<dbReference type="EMBL" id="JBANMG010000002">
    <property type="protein sequence ID" value="KAK6956640.1"/>
    <property type="molecule type" value="Genomic_DNA"/>
</dbReference>
<sequence>MSSSIKPLPFWYWDDDDRNLPDLSNPDLDDIVAVLKALAKGTYPRLDALPIALNAYNCNRKLDGGDEDLPWAFFHPITVIPPAKSTPGDPLPQYPAIQLDYEILEDLNKQWRPIRYGREDDDNNNNQAPNAFPGSFARYRFLCFIHKHRINRKSSSQKGMHTISIWDREWDELTWHDTYHVDRESRRKDIQQFWKHTESLGFLDGAISRQQFMNRIRYRTVYHACEHIEDTLRGVVPPRHTIYAVMGVALFHMNNARDPQVSIVPDRLELFGAQHKRLLPRFFAHVLWLCLDARPEWSRAQQVRFVEQCRIVERLKWMKLRTREYLERHDRESDYRDRAENRDEVGREWIYDVLKI</sequence>
<dbReference type="Proteomes" id="UP001369815">
    <property type="component" value="Unassembled WGS sequence"/>
</dbReference>
<name>A0AAX6MVE7_9PEZI</name>
<dbReference type="AlphaFoldDB" id="A0AAX6MVE7"/>
<gene>
    <name evidence="1" type="ORF">Daesc_001919</name>
</gene>
<evidence type="ECO:0000313" key="2">
    <source>
        <dbReference type="Proteomes" id="UP001369815"/>
    </source>
</evidence>